<evidence type="ECO:0008006" key="3">
    <source>
        <dbReference type="Google" id="ProtNLM"/>
    </source>
</evidence>
<organism evidence="1 2">
    <name type="scientific">Blautia acetigignens</name>
    <dbReference type="NCBI Taxonomy" id="2981783"/>
    <lineage>
        <taxon>Bacteria</taxon>
        <taxon>Bacillati</taxon>
        <taxon>Bacillota</taxon>
        <taxon>Clostridia</taxon>
        <taxon>Lachnospirales</taxon>
        <taxon>Lachnospiraceae</taxon>
        <taxon>Blautia</taxon>
    </lineage>
</organism>
<proteinExistence type="predicted"/>
<dbReference type="RefSeq" id="WP_349084361.1">
    <property type="nucleotide sequence ID" value="NZ_JBBNFW010000187.1"/>
</dbReference>
<evidence type="ECO:0000313" key="2">
    <source>
        <dbReference type="Proteomes" id="UP001470752"/>
    </source>
</evidence>
<reference evidence="1 2" key="1">
    <citation type="submission" date="2024-04" db="EMBL/GenBank/DDBJ databases">
        <title>Human intestinal bacterial collection.</title>
        <authorList>
            <person name="Pauvert C."/>
            <person name="Hitch T.C.A."/>
            <person name="Clavel T."/>
        </authorList>
    </citation>
    <scope>NUCLEOTIDE SEQUENCE [LARGE SCALE GENOMIC DNA]</scope>
    <source>
        <strain evidence="1 2">CLA-AA-H161</strain>
    </source>
</reference>
<dbReference type="InterPro" id="IPR011856">
    <property type="entry name" value="tRNA_endonuc-like_dom_sf"/>
</dbReference>
<keyword evidence="2" id="KW-1185">Reference proteome</keyword>
<dbReference type="Gene3D" id="3.40.1350.10">
    <property type="match status" value="1"/>
</dbReference>
<dbReference type="EMBL" id="JBBNFW010000187">
    <property type="protein sequence ID" value="MEQ2414245.1"/>
    <property type="molecule type" value="Genomic_DNA"/>
</dbReference>
<sequence length="129" mass="14761">MGTRPADELVLLEHVNLLCEEKRTDGDRFKLSMLRADQLTGLINFEKALDRNIGLVLVSFLNEAVDVAYAFRLVHAMAYMNQKGRRYITLEELQQGKIETINLPRIEINGERGYDLKGVRDCTYTKAIT</sequence>
<evidence type="ECO:0000313" key="1">
    <source>
        <dbReference type="EMBL" id="MEQ2414245.1"/>
    </source>
</evidence>
<accession>A0ABV1CPC9</accession>
<comment type="caution">
    <text evidence="1">The sequence shown here is derived from an EMBL/GenBank/DDBJ whole genome shotgun (WGS) entry which is preliminary data.</text>
</comment>
<name>A0ABV1CPC9_9FIRM</name>
<dbReference type="Proteomes" id="UP001470752">
    <property type="component" value="Unassembled WGS sequence"/>
</dbReference>
<protein>
    <recommendedName>
        <fullName evidence="3">Resolvase/invertase-type recombinase catalytic domain-containing protein</fullName>
    </recommendedName>
</protein>
<gene>
    <name evidence="1" type="ORF">AAAX94_14620</name>
</gene>